<accession>A0A7X4GGZ4</accession>
<comment type="caution">
    <text evidence="1">The sequence shown here is derived from an EMBL/GenBank/DDBJ whole genome shotgun (WGS) entry which is preliminary data.</text>
</comment>
<sequence>MSTYSHLYDDDGTINMGTKLWFLDVVDGRIALPPEQTDDFLFLLEERGHGRFWDSATEAYIIEFQRVQGLFHYMLEEMADDE</sequence>
<dbReference type="AlphaFoldDB" id="A0A7X4GGZ4"/>
<keyword evidence="2" id="KW-1185">Reference proteome</keyword>
<dbReference type="RefSeq" id="WP_160986057.1">
    <property type="nucleotide sequence ID" value="NZ_WVTD01000007.1"/>
</dbReference>
<gene>
    <name evidence="1" type="ORF">GR702_11695</name>
</gene>
<dbReference type="Proteomes" id="UP000465810">
    <property type="component" value="Unassembled WGS sequence"/>
</dbReference>
<evidence type="ECO:0000313" key="2">
    <source>
        <dbReference type="Proteomes" id="UP000465810"/>
    </source>
</evidence>
<name>A0A7X4GGZ4_9SPHN</name>
<reference evidence="1 2" key="1">
    <citation type="submission" date="2019-12" db="EMBL/GenBank/DDBJ databases">
        <authorList>
            <person name="Feng G."/>
            <person name="Zhu H."/>
        </authorList>
    </citation>
    <scope>NUCLEOTIDE SEQUENCE [LARGE SCALE GENOMIC DNA]</scope>
    <source>
        <strain evidence="1 2">FGD1</strain>
    </source>
</reference>
<protein>
    <submittedName>
        <fullName evidence="1">Uncharacterized protein</fullName>
    </submittedName>
</protein>
<dbReference type="EMBL" id="WVTD01000007">
    <property type="protein sequence ID" value="MYL98427.1"/>
    <property type="molecule type" value="Genomic_DNA"/>
</dbReference>
<organism evidence="1 2">
    <name type="scientific">Novosphingobium silvae</name>
    <dbReference type="NCBI Taxonomy" id="2692619"/>
    <lineage>
        <taxon>Bacteria</taxon>
        <taxon>Pseudomonadati</taxon>
        <taxon>Pseudomonadota</taxon>
        <taxon>Alphaproteobacteria</taxon>
        <taxon>Sphingomonadales</taxon>
        <taxon>Sphingomonadaceae</taxon>
        <taxon>Novosphingobium</taxon>
    </lineage>
</organism>
<evidence type="ECO:0000313" key="1">
    <source>
        <dbReference type="EMBL" id="MYL98427.1"/>
    </source>
</evidence>
<proteinExistence type="predicted"/>